<evidence type="ECO:0000313" key="1">
    <source>
        <dbReference type="EMBL" id="KAL1260192.1"/>
    </source>
</evidence>
<gene>
    <name evidence="1" type="ORF">QQF64_008019</name>
</gene>
<organism evidence="1 2">
    <name type="scientific">Cirrhinus molitorella</name>
    <name type="common">mud carp</name>
    <dbReference type="NCBI Taxonomy" id="172907"/>
    <lineage>
        <taxon>Eukaryota</taxon>
        <taxon>Metazoa</taxon>
        <taxon>Chordata</taxon>
        <taxon>Craniata</taxon>
        <taxon>Vertebrata</taxon>
        <taxon>Euteleostomi</taxon>
        <taxon>Actinopterygii</taxon>
        <taxon>Neopterygii</taxon>
        <taxon>Teleostei</taxon>
        <taxon>Ostariophysi</taxon>
        <taxon>Cypriniformes</taxon>
        <taxon>Cyprinidae</taxon>
        <taxon>Labeoninae</taxon>
        <taxon>Labeonini</taxon>
        <taxon>Cirrhinus</taxon>
    </lineage>
</organism>
<keyword evidence="2" id="KW-1185">Reference proteome</keyword>
<dbReference type="Proteomes" id="UP001558613">
    <property type="component" value="Unassembled WGS sequence"/>
</dbReference>
<accession>A0ABR3M4Z6</accession>
<comment type="caution">
    <text evidence="1">The sequence shown here is derived from an EMBL/GenBank/DDBJ whole genome shotgun (WGS) entry which is preliminary data.</text>
</comment>
<reference evidence="1 2" key="1">
    <citation type="submission" date="2023-09" db="EMBL/GenBank/DDBJ databases">
        <authorList>
            <person name="Wang M."/>
        </authorList>
    </citation>
    <scope>NUCLEOTIDE SEQUENCE [LARGE SCALE GENOMIC DNA]</scope>
    <source>
        <strain evidence="1">GT-2023</strain>
        <tissue evidence="1">Liver</tissue>
    </source>
</reference>
<name>A0ABR3M4Z6_9TELE</name>
<evidence type="ECO:0000313" key="2">
    <source>
        <dbReference type="Proteomes" id="UP001558613"/>
    </source>
</evidence>
<proteinExistence type="predicted"/>
<protein>
    <submittedName>
        <fullName evidence="1">Uncharacterized protein</fullName>
    </submittedName>
</protein>
<sequence length="290" mass="32272">MSHNGFGRGGINCELQFCAVSGVRYVFICRYLCWPALPGLERPFLGPRSTAGTAYGLSVGFVDLCGLLLSARWGLWYPELTGNRIGLDVERLRVPQPSVDDHDHLKPLSPFGLRNRYLSRLGVQMPDHCCPHLSSLAYRSVLNTEDALGISQAERHVSSLQLCQGSSRNQSWKETAISRETEAIHNIASRNCCWRNSPHSLVQKRERAQRTGAFKHTAYQNEMDPLERRAAEVSTLHHSAVNRSQLNLHVTQSEGSSSEADDEFWVLNRGAKALSVPHLTLVGPAQTEVC</sequence>
<dbReference type="EMBL" id="JAYMGO010000015">
    <property type="protein sequence ID" value="KAL1260192.1"/>
    <property type="molecule type" value="Genomic_DNA"/>
</dbReference>